<keyword evidence="5" id="KW-0732">Signal</keyword>
<keyword evidence="3" id="KW-0052">Apoplast</keyword>
<comment type="similarity">
    <text evidence="7">Belongs to the EXORDIUM family.</text>
</comment>
<dbReference type="GO" id="GO:0005634">
    <property type="term" value="C:nucleus"/>
    <property type="evidence" value="ECO:0007669"/>
    <property type="project" value="UniProtKB-SubCell"/>
</dbReference>
<dbReference type="InterPro" id="IPR017930">
    <property type="entry name" value="Myb_dom"/>
</dbReference>
<dbReference type="InterPro" id="IPR006766">
    <property type="entry name" value="EXORDIUM-like"/>
</dbReference>
<evidence type="ECO:0000313" key="13">
    <source>
        <dbReference type="Proteomes" id="UP001187471"/>
    </source>
</evidence>
<dbReference type="Pfam" id="PF00249">
    <property type="entry name" value="Myb_DNA-binding"/>
    <property type="match status" value="1"/>
</dbReference>
<evidence type="ECO:0000256" key="5">
    <source>
        <dbReference type="ARBA" id="ARBA00022729"/>
    </source>
</evidence>
<comment type="caution">
    <text evidence="12">The sequence shown here is derived from an EMBL/GenBank/DDBJ whole genome shotgun (WGS) entry which is preliminary data.</text>
</comment>
<dbReference type="Pfam" id="PF04674">
    <property type="entry name" value="Phi_1"/>
    <property type="match status" value="1"/>
</dbReference>
<feature type="coiled-coil region" evidence="8">
    <location>
        <begin position="222"/>
        <end position="249"/>
    </location>
</feature>
<accession>A0AA88UQJ2</accession>
<evidence type="ECO:0000256" key="1">
    <source>
        <dbReference type="ARBA" id="ARBA00004123"/>
    </source>
</evidence>
<dbReference type="CDD" id="cd00167">
    <property type="entry name" value="SANT"/>
    <property type="match status" value="1"/>
</dbReference>
<protein>
    <submittedName>
        <fullName evidence="12">Uncharacterized protein</fullName>
    </submittedName>
</protein>
<evidence type="ECO:0000256" key="9">
    <source>
        <dbReference type="SAM" id="MobiDB-lite"/>
    </source>
</evidence>
<evidence type="ECO:0000259" key="11">
    <source>
        <dbReference type="PROSITE" id="PS51294"/>
    </source>
</evidence>
<feature type="compositionally biased region" description="Polar residues" evidence="9">
    <location>
        <begin position="278"/>
        <end position="289"/>
    </location>
</feature>
<dbReference type="InterPro" id="IPR001005">
    <property type="entry name" value="SANT/Myb"/>
</dbReference>
<dbReference type="AlphaFoldDB" id="A0AA88UQJ2"/>
<dbReference type="SUPFAM" id="SSF46689">
    <property type="entry name" value="Homeodomain-like"/>
    <property type="match status" value="1"/>
</dbReference>
<evidence type="ECO:0000256" key="8">
    <source>
        <dbReference type="SAM" id="Coils"/>
    </source>
</evidence>
<dbReference type="PROSITE" id="PS51294">
    <property type="entry name" value="HTH_MYB"/>
    <property type="match status" value="1"/>
</dbReference>
<proteinExistence type="inferred from homology"/>
<keyword evidence="8" id="KW-0175">Coiled coil</keyword>
<dbReference type="GO" id="GO:0048046">
    <property type="term" value="C:apoplast"/>
    <property type="evidence" value="ECO:0007669"/>
    <property type="project" value="UniProtKB-SubCell"/>
</dbReference>
<keyword evidence="4" id="KW-0964">Secreted</keyword>
<evidence type="ECO:0000256" key="6">
    <source>
        <dbReference type="ARBA" id="ARBA00023242"/>
    </source>
</evidence>
<name>A0AA88UQJ2_9ASTE</name>
<evidence type="ECO:0000259" key="10">
    <source>
        <dbReference type="PROSITE" id="PS50090"/>
    </source>
</evidence>
<keyword evidence="13" id="KW-1185">Reference proteome</keyword>
<dbReference type="SMART" id="SM00717">
    <property type="entry name" value="SANT"/>
    <property type="match status" value="1"/>
</dbReference>
<evidence type="ECO:0000256" key="7">
    <source>
        <dbReference type="ARBA" id="ARBA00023591"/>
    </source>
</evidence>
<reference evidence="12" key="1">
    <citation type="submission" date="2022-12" db="EMBL/GenBank/DDBJ databases">
        <title>Draft genome assemblies for two species of Escallonia (Escalloniales).</title>
        <authorList>
            <person name="Chanderbali A."/>
            <person name="Dervinis C."/>
            <person name="Anghel I."/>
            <person name="Soltis D."/>
            <person name="Soltis P."/>
            <person name="Zapata F."/>
        </authorList>
    </citation>
    <scope>NUCLEOTIDE SEQUENCE</scope>
    <source>
        <strain evidence="12">UCBG92.1500</strain>
        <tissue evidence="12">Leaf</tissue>
    </source>
</reference>
<dbReference type="InterPro" id="IPR009057">
    <property type="entry name" value="Homeodomain-like_sf"/>
</dbReference>
<gene>
    <name evidence="12" type="ORF">RJ640_001256</name>
</gene>
<evidence type="ECO:0000256" key="3">
    <source>
        <dbReference type="ARBA" id="ARBA00022523"/>
    </source>
</evidence>
<evidence type="ECO:0000313" key="12">
    <source>
        <dbReference type="EMBL" id="KAK2994440.1"/>
    </source>
</evidence>
<feature type="region of interest" description="Disordered" evidence="9">
    <location>
        <begin position="278"/>
        <end position="306"/>
    </location>
</feature>
<keyword evidence="6" id="KW-0539">Nucleus</keyword>
<dbReference type="Proteomes" id="UP001187471">
    <property type="component" value="Unassembled WGS sequence"/>
</dbReference>
<dbReference type="Gene3D" id="1.10.10.60">
    <property type="entry name" value="Homeodomain-like"/>
    <property type="match status" value="1"/>
</dbReference>
<sequence length="361" mass="40416">MDWSLVHALIKGRWTDDEDKKLIGMVKKHGVRKWAQIAEKVIGRAGEQCRKRSATIGLLANFIGQDTRRRSLGRKVQMTALATKYRLCWSWKSLNAIKLNWYETVIFSYHFEHPYKDVRLSRVGSFTSESIAQLASGLAQRLDPFSPEADGVSPQGVTSGSNPSFVIGDPMKKKTISDIQIDYLTKQLGEAGFHMDEKSQDNSSCHINECTTPGKSNLLMTKSEAILVIKQLQEKIRILETEKSSSLKNLNYVVELVTEQNIYAREQYEKVAQTRTLCSTPTSTGTSQRGVGHVSEGAGEVSGRRSRHVYGSGGGGGFVGEVYKDSWGDGYNVNGVKKRRFLVQWVWNPVKRRCFGPNAMD</sequence>
<organism evidence="12 13">
    <name type="scientific">Escallonia rubra</name>
    <dbReference type="NCBI Taxonomy" id="112253"/>
    <lineage>
        <taxon>Eukaryota</taxon>
        <taxon>Viridiplantae</taxon>
        <taxon>Streptophyta</taxon>
        <taxon>Embryophyta</taxon>
        <taxon>Tracheophyta</taxon>
        <taxon>Spermatophyta</taxon>
        <taxon>Magnoliopsida</taxon>
        <taxon>eudicotyledons</taxon>
        <taxon>Gunneridae</taxon>
        <taxon>Pentapetalae</taxon>
        <taxon>asterids</taxon>
        <taxon>campanulids</taxon>
        <taxon>Escalloniales</taxon>
        <taxon>Escalloniaceae</taxon>
        <taxon>Escallonia</taxon>
    </lineage>
</organism>
<feature type="domain" description="Myb-like" evidence="10">
    <location>
        <begin position="11"/>
        <end position="52"/>
    </location>
</feature>
<feature type="domain" description="HTH myb-type" evidence="11">
    <location>
        <begin position="9"/>
        <end position="52"/>
    </location>
</feature>
<evidence type="ECO:0000256" key="2">
    <source>
        <dbReference type="ARBA" id="ARBA00004271"/>
    </source>
</evidence>
<comment type="subcellular location">
    <subcellularLocation>
        <location evidence="1">Nucleus</location>
    </subcellularLocation>
    <subcellularLocation>
        <location evidence="2">Secreted</location>
        <location evidence="2">Extracellular space</location>
        <location evidence="2">Apoplast</location>
    </subcellularLocation>
</comment>
<dbReference type="PROSITE" id="PS50090">
    <property type="entry name" value="MYB_LIKE"/>
    <property type="match status" value="1"/>
</dbReference>
<dbReference type="EMBL" id="JAVXUO010000206">
    <property type="protein sequence ID" value="KAK2994440.1"/>
    <property type="molecule type" value="Genomic_DNA"/>
</dbReference>
<evidence type="ECO:0000256" key="4">
    <source>
        <dbReference type="ARBA" id="ARBA00022525"/>
    </source>
</evidence>